<dbReference type="GO" id="GO:0005829">
    <property type="term" value="C:cytosol"/>
    <property type="evidence" value="ECO:0007669"/>
    <property type="project" value="TreeGrafter"/>
</dbReference>
<dbReference type="Pfam" id="PF03938">
    <property type="entry name" value="OmpH"/>
    <property type="match status" value="1"/>
</dbReference>
<dbReference type="Proteomes" id="UP000198555">
    <property type="component" value="Unassembled WGS sequence"/>
</dbReference>
<evidence type="ECO:0000256" key="1">
    <source>
        <dbReference type="ARBA" id="ARBA00009091"/>
    </source>
</evidence>
<evidence type="ECO:0000256" key="2">
    <source>
        <dbReference type="ARBA" id="ARBA00022729"/>
    </source>
</evidence>
<organism evidence="6 7">
    <name type="scientific">Epilithonimonas hominis</name>
    <dbReference type="NCBI Taxonomy" id="420404"/>
    <lineage>
        <taxon>Bacteria</taxon>
        <taxon>Pseudomonadati</taxon>
        <taxon>Bacteroidota</taxon>
        <taxon>Flavobacteriia</taxon>
        <taxon>Flavobacteriales</taxon>
        <taxon>Weeksellaceae</taxon>
        <taxon>Chryseobacterium group</taxon>
        <taxon>Epilithonimonas</taxon>
    </lineage>
</organism>
<evidence type="ECO:0000313" key="5">
    <source>
        <dbReference type="EMBL" id="ROI12536.1"/>
    </source>
</evidence>
<dbReference type="PANTHER" id="PTHR35089">
    <property type="entry name" value="CHAPERONE PROTEIN SKP"/>
    <property type="match status" value="1"/>
</dbReference>
<feature type="chain" id="PRO_5044559029" evidence="4">
    <location>
        <begin position="23"/>
        <end position="167"/>
    </location>
</feature>
<accession>A0A1H6L8M2</accession>
<dbReference type="PANTHER" id="PTHR35089:SF1">
    <property type="entry name" value="CHAPERONE PROTEIN SKP"/>
    <property type="match status" value="1"/>
</dbReference>
<keyword evidence="3" id="KW-0175">Coiled coil</keyword>
<dbReference type="SMART" id="SM00935">
    <property type="entry name" value="OmpH"/>
    <property type="match status" value="1"/>
</dbReference>
<dbReference type="InterPro" id="IPR024930">
    <property type="entry name" value="Skp_dom_sf"/>
</dbReference>
<proteinExistence type="inferred from homology"/>
<evidence type="ECO:0000313" key="6">
    <source>
        <dbReference type="EMBL" id="SEH80838.1"/>
    </source>
</evidence>
<evidence type="ECO:0000313" key="7">
    <source>
        <dbReference type="Proteomes" id="UP000198555"/>
    </source>
</evidence>
<dbReference type="RefSeq" id="WP_089770549.1">
    <property type="nucleotide sequence ID" value="NZ_DALZAR010000008.1"/>
</dbReference>
<feature type="coiled-coil region" evidence="3">
    <location>
        <begin position="40"/>
        <end position="104"/>
    </location>
</feature>
<reference evidence="5" key="4">
    <citation type="submission" date="2018-11" db="EMBL/GenBank/DDBJ databases">
        <title>Proposal to divide the Flavobacteriaceae and reorganize its genera based on Amino Acid Identity values calculated from whole genome sequences.</title>
        <authorList>
            <person name="Nicholson A.C."/>
            <person name="Gulvik C.A."/>
            <person name="Whitney A.M."/>
            <person name="Humrighouse B.W."/>
            <person name="Bell M."/>
            <person name="Holmes B."/>
            <person name="Steigerwalt A."/>
            <person name="Villarma A."/>
            <person name="Sheth M."/>
            <person name="Batra D."/>
            <person name="Pryor J."/>
            <person name="Bernardet J.-F."/>
            <person name="Hugo C."/>
            <person name="Kampfer P."/>
            <person name="Newman J."/>
            <person name="Mcquiston J.R."/>
        </authorList>
    </citation>
    <scope>NUCLEOTIDE SEQUENCE</scope>
    <source>
        <strain evidence="5">DSM 22165</strain>
    </source>
</reference>
<dbReference type="GO" id="GO:0051082">
    <property type="term" value="F:unfolded protein binding"/>
    <property type="evidence" value="ECO:0007669"/>
    <property type="project" value="InterPro"/>
</dbReference>
<dbReference type="SUPFAM" id="SSF111384">
    <property type="entry name" value="OmpH-like"/>
    <property type="match status" value="1"/>
</dbReference>
<dbReference type="InterPro" id="IPR005632">
    <property type="entry name" value="Chaperone_Skp"/>
</dbReference>
<dbReference type="EMBL" id="FNWX01000033">
    <property type="protein sequence ID" value="SEH80838.1"/>
    <property type="molecule type" value="Genomic_DNA"/>
</dbReference>
<reference evidence="7" key="1">
    <citation type="submission" date="2016-10" db="EMBL/GenBank/DDBJ databases">
        <authorList>
            <person name="Varghese N."/>
            <person name="Submissions S."/>
        </authorList>
    </citation>
    <scope>NUCLEOTIDE SEQUENCE [LARGE SCALE GENOMIC DNA]</scope>
    <source>
        <strain evidence="7">DSM 19326</strain>
    </source>
</reference>
<dbReference type="AlphaFoldDB" id="A0A1H6L8M2"/>
<dbReference type="Proteomes" id="UP000267623">
    <property type="component" value="Unassembled WGS sequence"/>
</dbReference>
<gene>
    <name evidence="5" type="ORF">EGH73_11270</name>
    <name evidence="6" type="ORF">SAMN05421793_13317</name>
</gene>
<dbReference type="EMBL" id="RJTU01000071">
    <property type="protein sequence ID" value="ROI12536.1"/>
    <property type="molecule type" value="Genomic_DNA"/>
</dbReference>
<name>A0A1H6L8M2_9FLAO</name>
<feature type="signal peptide" evidence="4">
    <location>
        <begin position="1"/>
        <end position="22"/>
    </location>
</feature>
<comment type="similarity">
    <text evidence="1">Belongs to the Skp family.</text>
</comment>
<evidence type="ECO:0000256" key="3">
    <source>
        <dbReference type="SAM" id="Coils"/>
    </source>
</evidence>
<evidence type="ECO:0000256" key="4">
    <source>
        <dbReference type="SAM" id="SignalP"/>
    </source>
</evidence>
<reference evidence="6" key="2">
    <citation type="submission" date="2016-10" db="EMBL/GenBank/DDBJ databases">
        <authorList>
            <person name="de Groot N.N."/>
        </authorList>
    </citation>
    <scope>NUCLEOTIDE SEQUENCE [LARGE SCALE GENOMIC DNA]</scope>
    <source>
        <strain evidence="6">DSM 19326</strain>
    </source>
</reference>
<sequence>MNKLNVLLVAVVMVFATGFANAQKIASVDINSIFTAMPEMKALDTQLQSLQTAKQTELEKQGKSLQDLMKKYQDEAPKQTQAINEQRSQEVQKLQDNLQQMYTAAQKDIAEKRDAGLDPIEKKINDAITKVSKAAGYEFVFDASSPALVYKAGTDATPAVKKELGLK</sequence>
<dbReference type="GO" id="GO:0050821">
    <property type="term" value="P:protein stabilization"/>
    <property type="evidence" value="ECO:0007669"/>
    <property type="project" value="TreeGrafter"/>
</dbReference>
<dbReference type="Gene3D" id="3.30.910.20">
    <property type="entry name" value="Skp domain"/>
    <property type="match status" value="1"/>
</dbReference>
<dbReference type="STRING" id="420404.SAMN05421793_13317"/>
<keyword evidence="2 4" id="KW-0732">Signal</keyword>
<keyword evidence="7" id="KW-1185">Reference proteome</keyword>
<reference evidence="8" key="3">
    <citation type="submission" date="2018-11" db="EMBL/GenBank/DDBJ databases">
        <title>Proposal to divide the Flavobacteriaceae and reorganize its genera based on Amino Acid Identity values calculated from whole genome sequences.</title>
        <authorList>
            <person name="Nicholson A.C."/>
            <person name="Gulvik C.A."/>
            <person name="Whitney A.M."/>
            <person name="Humrighouse B.W."/>
            <person name="Bell M."/>
            <person name="Holmes B."/>
            <person name="Steigerwalt A."/>
            <person name="Villarma A."/>
            <person name="Sheth M."/>
            <person name="Batra D."/>
            <person name="Pryor J."/>
            <person name="Bernardet J.-F."/>
            <person name="Hugo C."/>
            <person name="Kampfer P."/>
            <person name="Newman J."/>
            <person name="Mcquiston J."/>
        </authorList>
    </citation>
    <scope>NUCLEOTIDE SEQUENCE [LARGE SCALE GENOMIC DNA]</scope>
    <source>
        <strain evidence="8">DSM 22165</strain>
    </source>
</reference>
<evidence type="ECO:0000313" key="8">
    <source>
        <dbReference type="Proteomes" id="UP000267623"/>
    </source>
</evidence>
<protein>
    <submittedName>
        <fullName evidence="5">OmpH family outer membrane protein</fullName>
    </submittedName>
    <submittedName>
        <fullName evidence="6">Periplasmic chaperone for outer membrane proteins Skp</fullName>
    </submittedName>
</protein>